<dbReference type="eggNOG" id="COG3153">
    <property type="taxonomic scope" value="Bacteria"/>
</dbReference>
<accession>D8JYQ0</accession>
<keyword evidence="2" id="KW-0808">Transferase</keyword>
<dbReference type="SUPFAM" id="SSF55729">
    <property type="entry name" value="Acyl-CoA N-acyltransferases (Nat)"/>
    <property type="match status" value="1"/>
</dbReference>
<evidence type="ECO:0000313" key="2">
    <source>
        <dbReference type="EMBL" id="ADJ23502.1"/>
    </source>
</evidence>
<dbReference type="KEGG" id="hdn:Hden_1695"/>
<dbReference type="GO" id="GO:0016747">
    <property type="term" value="F:acyltransferase activity, transferring groups other than amino-acyl groups"/>
    <property type="evidence" value="ECO:0007669"/>
    <property type="project" value="InterPro"/>
</dbReference>
<sequence>MTVDSLVIRDEWPADADDVENILQAAFADHPHSQQTEHLIVRRLREAGELVLPQVAVLDGTIVGHATFSAVQLSPQHEGWYGLGPVAVAPAFQGHRIGSALIDGGLRALKAMGAAGCVVLGEPQFYRRLGFERGLGVTFDGAPPEYFLAQAFRGTVPSAAVSYHPAFFGAD</sequence>
<name>D8JYQ0_HYPDA</name>
<proteinExistence type="predicted"/>
<dbReference type="PANTHER" id="PTHR43617">
    <property type="entry name" value="L-AMINO ACID N-ACETYLTRANSFERASE"/>
    <property type="match status" value="1"/>
</dbReference>
<dbReference type="CDD" id="cd04301">
    <property type="entry name" value="NAT_SF"/>
    <property type="match status" value="1"/>
</dbReference>
<evidence type="ECO:0000313" key="3">
    <source>
        <dbReference type="Proteomes" id="UP000002033"/>
    </source>
</evidence>
<dbReference type="InterPro" id="IPR000182">
    <property type="entry name" value="GNAT_dom"/>
</dbReference>
<dbReference type="PROSITE" id="PS51186">
    <property type="entry name" value="GNAT"/>
    <property type="match status" value="1"/>
</dbReference>
<dbReference type="OrthoDB" id="9797178at2"/>
<evidence type="ECO:0000259" key="1">
    <source>
        <dbReference type="PROSITE" id="PS51186"/>
    </source>
</evidence>
<dbReference type="HOGENOM" id="CLU_081840_2_0_5"/>
<organism evidence="2 3">
    <name type="scientific">Hyphomicrobium denitrificans (strain ATCC 51888 / DSM 1869 / NCIMB 11706 / TK 0415)</name>
    <dbReference type="NCBI Taxonomy" id="582899"/>
    <lineage>
        <taxon>Bacteria</taxon>
        <taxon>Pseudomonadati</taxon>
        <taxon>Pseudomonadota</taxon>
        <taxon>Alphaproteobacteria</taxon>
        <taxon>Hyphomicrobiales</taxon>
        <taxon>Hyphomicrobiaceae</taxon>
        <taxon>Hyphomicrobium</taxon>
    </lineage>
</organism>
<keyword evidence="3" id="KW-1185">Reference proteome</keyword>
<gene>
    <name evidence="2" type="ordered locus">Hden_1695</name>
</gene>
<dbReference type="Pfam" id="PF00583">
    <property type="entry name" value="Acetyltransf_1"/>
    <property type="match status" value="1"/>
</dbReference>
<dbReference type="InterPro" id="IPR050276">
    <property type="entry name" value="MshD_Acetyltransferase"/>
</dbReference>
<dbReference type="InterPro" id="IPR016181">
    <property type="entry name" value="Acyl_CoA_acyltransferase"/>
</dbReference>
<dbReference type="STRING" id="582899.Hden_1695"/>
<dbReference type="RefSeq" id="WP_013215661.1">
    <property type="nucleotide sequence ID" value="NC_014313.1"/>
</dbReference>
<dbReference type="EMBL" id="CP002083">
    <property type="protein sequence ID" value="ADJ23502.1"/>
    <property type="molecule type" value="Genomic_DNA"/>
</dbReference>
<feature type="domain" description="N-acetyltransferase" evidence="1">
    <location>
        <begin position="6"/>
        <end position="153"/>
    </location>
</feature>
<reference evidence="3" key="1">
    <citation type="journal article" date="2011" name="J. Bacteriol.">
        <title>Genome sequences of eight morphologically diverse alphaproteobacteria.</title>
        <authorList>
            <consortium name="US DOE Joint Genome Institute"/>
            <person name="Brown P.J."/>
            <person name="Kysela D.T."/>
            <person name="Buechlein A."/>
            <person name="Hemmerich C."/>
            <person name="Brun Y.V."/>
        </authorList>
    </citation>
    <scope>NUCLEOTIDE SEQUENCE [LARGE SCALE GENOMIC DNA]</scope>
    <source>
        <strain evidence="3">ATCC 51888 / DSM 1869 / NCIB 11706 / TK 0415</strain>
    </source>
</reference>
<protein>
    <submittedName>
        <fullName evidence="2">GCN5-related N-acetyltransferase</fullName>
    </submittedName>
</protein>
<dbReference type="AlphaFoldDB" id="D8JYQ0"/>
<dbReference type="Proteomes" id="UP000002033">
    <property type="component" value="Chromosome"/>
</dbReference>
<dbReference type="Gene3D" id="3.40.630.30">
    <property type="match status" value="1"/>
</dbReference>
<dbReference type="PANTHER" id="PTHR43617:SF2">
    <property type="entry name" value="UPF0039 PROTEIN SLL0451"/>
    <property type="match status" value="1"/>
</dbReference>